<feature type="domain" description="GH18" evidence="4">
    <location>
        <begin position="108"/>
        <end position="424"/>
    </location>
</feature>
<dbReference type="Gene3D" id="3.10.50.10">
    <property type="match status" value="1"/>
</dbReference>
<keyword evidence="2" id="KW-0326">Glycosidase</keyword>
<dbReference type="Pfam" id="PF00704">
    <property type="entry name" value="Glyco_hydro_18"/>
    <property type="match status" value="1"/>
</dbReference>
<dbReference type="InterPro" id="IPR018392">
    <property type="entry name" value="LysM"/>
</dbReference>
<feature type="domain" description="LysM" evidence="3">
    <location>
        <begin position="2"/>
        <end position="46"/>
    </location>
</feature>
<evidence type="ECO:0000313" key="5">
    <source>
        <dbReference type="EMBL" id="RDU23189.1"/>
    </source>
</evidence>
<dbReference type="Gene3D" id="3.10.350.10">
    <property type="entry name" value="LysM domain"/>
    <property type="match status" value="2"/>
</dbReference>
<dbReference type="EMBL" id="QRCT01000033">
    <property type="protein sequence ID" value="RDU23189.1"/>
    <property type="molecule type" value="Genomic_DNA"/>
</dbReference>
<dbReference type="PANTHER" id="PTHR46066">
    <property type="entry name" value="CHITINASE DOMAIN-CONTAINING PROTEIN 1 FAMILY MEMBER"/>
    <property type="match status" value="1"/>
</dbReference>
<dbReference type="AlphaFoldDB" id="A0A371AUH2"/>
<comment type="caution">
    <text evidence="5">The sequence shown here is derived from an EMBL/GenBank/DDBJ whole genome shotgun (WGS) entry which is preliminary data.</text>
</comment>
<feature type="domain" description="LysM" evidence="3">
    <location>
        <begin position="51"/>
        <end position="96"/>
    </location>
</feature>
<dbReference type="CDD" id="cd00118">
    <property type="entry name" value="LysM"/>
    <property type="match status" value="2"/>
</dbReference>
<dbReference type="Proteomes" id="UP000255036">
    <property type="component" value="Unassembled WGS sequence"/>
</dbReference>
<dbReference type="InterPro" id="IPR011583">
    <property type="entry name" value="Chitinase_II/V-like_cat"/>
</dbReference>
<evidence type="ECO:0000256" key="2">
    <source>
        <dbReference type="ARBA" id="ARBA00023295"/>
    </source>
</evidence>
<dbReference type="SUPFAM" id="SSF54106">
    <property type="entry name" value="LysM domain"/>
    <property type="match status" value="2"/>
</dbReference>
<dbReference type="GO" id="GO:0012505">
    <property type="term" value="C:endomembrane system"/>
    <property type="evidence" value="ECO:0007669"/>
    <property type="project" value="TreeGrafter"/>
</dbReference>
<dbReference type="PANTHER" id="PTHR46066:SF2">
    <property type="entry name" value="CHITINASE DOMAIN-CONTAINING PROTEIN 1"/>
    <property type="match status" value="1"/>
</dbReference>
<organism evidence="5 6">
    <name type="scientific">Anaerosacchariphilus polymeriproducens</name>
    <dbReference type="NCBI Taxonomy" id="1812858"/>
    <lineage>
        <taxon>Bacteria</taxon>
        <taxon>Bacillati</taxon>
        <taxon>Bacillota</taxon>
        <taxon>Clostridia</taxon>
        <taxon>Lachnospirales</taxon>
        <taxon>Lachnospiraceae</taxon>
        <taxon>Anaerosacchariphilus</taxon>
    </lineage>
</organism>
<dbReference type="SUPFAM" id="SSF51445">
    <property type="entry name" value="(Trans)glycosidases"/>
    <property type="match status" value="1"/>
</dbReference>
<dbReference type="InterPro" id="IPR041704">
    <property type="entry name" value="CFLE_GH18"/>
</dbReference>
<dbReference type="InterPro" id="IPR036779">
    <property type="entry name" value="LysM_dom_sf"/>
</dbReference>
<dbReference type="GO" id="GO:0016798">
    <property type="term" value="F:hydrolase activity, acting on glycosyl bonds"/>
    <property type="evidence" value="ECO:0007669"/>
    <property type="project" value="UniProtKB-KW"/>
</dbReference>
<dbReference type="CDD" id="cd02874">
    <property type="entry name" value="GH18_CFLE_spore_hydrolase"/>
    <property type="match status" value="1"/>
</dbReference>
<protein>
    <submittedName>
        <fullName evidence="5">LysM peptidoglycan-binding domain-containing protein</fullName>
    </submittedName>
</protein>
<gene>
    <name evidence="5" type="ORF">DWV06_10840</name>
</gene>
<accession>A0A371AUH2</accession>
<dbReference type="GO" id="GO:0070492">
    <property type="term" value="F:oligosaccharide binding"/>
    <property type="evidence" value="ECO:0007669"/>
    <property type="project" value="TreeGrafter"/>
</dbReference>
<dbReference type="SMART" id="SM00257">
    <property type="entry name" value="LysM"/>
    <property type="match status" value="2"/>
</dbReference>
<dbReference type="Gene3D" id="3.20.20.80">
    <property type="entry name" value="Glycosidases"/>
    <property type="match status" value="1"/>
</dbReference>
<dbReference type="GO" id="GO:0005975">
    <property type="term" value="P:carbohydrate metabolic process"/>
    <property type="evidence" value="ECO:0007669"/>
    <property type="project" value="InterPro"/>
</dbReference>
<evidence type="ECO:0000256" key="1">
    <source>
        <dbReference type="ARBA" id="ARBA00022801"/>
    </source>
</evidence>
<name>A0A371AUH2_9FIRM</name>
<dbReference type="GO" id="GO:0008061">
    <property type="term" value="F:chitin binding"/>
    <property type="evidence" value="ECO:0007669"/>
    <property type="project" value="InterPro"/>
</dbReference>
<proteinExistence type="predicted"/>
<keyword evidence="6" id="KW-1185">Reference proteome</keyword>
<keyword evidence="1" id="KW-0378">Hydrolase</keyword>
<dbReference type="PROSITE" id="PS51782">
    <property type="entry name" value="LYSM"/>
    <property type="match status" value="2"/>
</dbReference>
<dbReference type="PROSITE" id="PS51910">
    <property type="entry name" value="GH18_2"/>
    <property type="match status" value="1"/>
</dbReference>
<evidence type="ECO:0000259" key="3">
    <source>
        <dbReference type="PROSITE" id="PS51782"/>
    </source>
</evidence>
<dbReference type="OrthoDB" id="9769314at2"/>
<reference evidence="5 6" key="1">
    <citation type="submission" date="2018-07" db="EMBL/GenBank/DDBJ databases">
        <title>Anaerosacharophilus polymeroproducens gen. nov. sp. nov., an anaerobic bacterium isolated from salt field.</title>
        <authorList>
            <person name="Kim W."/>
            <person name="Yang S.-H."/>
            <person name="Oh J."/>
            <person name="Lee J.-H."/>
            <person name="Kwon K.K."/>
        </authorList>
    </citation>
    <scope>NUCLEOTIDE SEQUENCE [LARGE SCALE GENOMIC DNA]</scope>
    <source>
        <strain evidence="5 6">MCWD5</strain>
    </source>
</reference>
<sequence length="427" mass="48024">MQIHVVKAGETLLSIAEQYQVTPERIIAVNELPNPEKLVVGQSLAIRIPEIVHKINEGDTLSSIAQTYDVTETQILQNNPMVAITNNLTPGINLIISYQGEESIDTILVNGYAYTFMDRTILRKTLPFLTYLFIFNYGFTPEGELVPAEDEEFLNLAKQFSVAPIMVLAPMTAEGNFSSELAHNLFINDAAEDQLIENIVTTINEKGYRGIDIDFEFVDPEDREEFLSFITKMQNRLSQEGLLTFVALAPKTSGEMTGLLYESHDYPAIGAVADYVLLMTYEWGYKFGPPMATAPLNNVTKVVEYGVSVIDPSKIFLGIPNYAYDWPLPFIKGQTEAETISNQEAINRAALHNVTILFDEAAQSPYYYYTDNNGVRHVVWFDDVRSMNAKMLLIPEYNLVGAGVWQIRFFFPGLWNVVGSQYSVQKV</sequence>
<dbReference type="Pfam" id="PF01476">
    <property type="entry name" value="LysM"/>
    <property type="match status" value="2"/>
</dbReference>
<dbReference type="SMART" id="SM00636">
    <property type="entry name" value="Glyco_18"/>
    <property type="match status" value="1"/>
</dbReference>
<dbReference type="InterPro" id="IPR029070">
    <property type="entry name" value="Chitinase_insertion_sf"/>
</dbReference>
<dbReference type="InterPro" id="IPR017853">
    <property type="entry name" value="GH"/>
</dbReference>
<evidence type="ECO:0000313" key="6">
    <source>
        <dbReference type="Proteomes" id="UP000255036"/>
    </source>
</evidence>
<dbReference type="RefSeq" id="WP_115482210.1">
    <property type="nucleotide sequence ID" value="NZ_QRCT01000033.1"/>
</dbReference>
<dbReference type="InterPro" id="IPR001223">
    <property type="entry name" value="Glyco_hydro18_cat"/>
</dbReference>
<evidence type="ECO:0000259" key="4">
    <source>
        <dbReference type="PROSITE" id="PS51910"/>
    </source>
</evidence>